<dbReference type="Gramene" id="TVU47532">
    <property type="protein sequence ID" value="TVU47532"/>
    <property type="gene ID" value="EJB05_07136"/>
</dbReference>
<dbReference type="Gene3D" id="1.10.260.200">
    <property type="match status" value="1"/>
</dbReference>
<dbReference type="PANTHER" id="PTHR33074:SF18">
    <property type="entry name" value="OS06G0718700 PROTEIN"/>
    <property type="match status" value="1"/>
</dbReference>
<name>A0A5J9WFM6_9POAL</name>
<keyword evidence="3" id="KW-1185">Reference proteome</keyword>
<dbReference type="PANTHER" id="PTHR33074">
    <property type="entry name" value="EXPRESSED PROTEIN-RELATED"/>
    <property type="match status" value="1"/>
</dbReference>
<evidence type="ECO:0000259" key="1">
    <source>
        <dbReference type="Pfam" id="PF07762"/>
    </source>
</evidence>
<dbReference type="Proteomes" id="UP000324897">
    <property type="component" value="Chromosome 5"/>
</dbReference>
<evidence type="ECO:0000313" key="3">
    <source>
        <dbReference type="Proteomes" id="UP000324897"/>
    </source>
</evidence>
<reference evidence="2 3" key="1">
    <citation type="journal article" date="2019" name="Sci. Rep.">
        <title>A high-quality genome of Eragrostis curvula grass provides insights into Poaceae evolution and supports new strategies to enhance forage quality.</title>
        <authorList>
            <person name="Carballo J."/>
            <person name="Santos B.A.C.M."/>
            <person name="Zappacosta D."/>
            <person name="Garbus I."/>
            <person name="Selva J.P."/>
            <person name="Gallo C.A."/>
            <person name="Diaz A."/>
            <person name="Albertini E."/>
            <person name="Caccamo M."/>
            <person name="Echenique V."/>
        </authorList>
    </citation>
    <scope>NUCLEOTIDE SEQUENCE [LARGE SCALE GENOMIC DNA]</scope>
    <source>
        <strain evidence="3">cv. Victoria</strain>
        <tissue evidence="2">Leaf</tissue>
    </source>
</reference>
<organism evidence="2 3">
    <name type="scientific">Eragrostis curvula</name>
    <name type="common">weeping love grass</name>
    <dbReference type="NCBI Taxonomy" id="38414"/>
    <lineage>
        <taxon>Eukaryota</taxon>
        <taxon>Viridiplantae</taxon>
        <taxon>Streptophyta</taxon>
        <taxon>Embryophyta</taxon>
        <taxon>Tracheophyta</taxon>
        <taxon>Spermatophyta</taxon>
        <taxon>Magnoliopsida</taxon>
        <taxon>Liliopsida</taxon>
        <taxon>Poales</taxon>
        <taxon>Poaceae</taxon>
        <taxon>PACMAD clade</taxon>
        <taxon>Chloridoideae</taxon>
        <taxon>Eragrostideae</taxon>
        <taxon>Eragrostidinae</taxon>
        <taxon>Eragrostis</taxon>
    </lineage>
</organism>
<evidence type="ECO:0000313" key="2">
    <source>
        <dbReference type="EMBL" id="TVU47532.1"/>
    </source>
</evidence>
<gene>
    <name evidence="2" type="ORF">EJB05_07136</name>
</gene>
<dbReference type="AlphaFoldDB" id="A0A5J9WFM6"/>
<protein>
    <recommendedName>
        <fullName evidence="1">DUF1618 domain-containing protein</fullName>
    </recommendedName>
</protein>
<sequence>MSFRSSHYSPRCVLLRLFTGSAPHRRNATTAWSKTSTGLPIAVTFYNASPPALAHFYVNCPCVEQPTGEYLSPKVICQDADLVVVRVPLDARLGTHVRYSDHFVYKVDNQRPRLDLLPKPLDQEAFGDNEIAILSCSDDNYVVAALEPALIFKPKFKLHLYRSTGNGKQGSWTSQVLPVDEPLRDKVCPPIPDSAERQMYHRTTKVITIGGDQGTIGWVDLWRGIVLCDVLSECPKLRDVPLPLPAEGNWERYLEGCPSYCRDITVNRRKGTVKYVEMEINYSAKGWVYCPLRKLRRRRSWTINTWRIHIRPVASSYKWHHHRTVHLANIRLPVGNEMLCKLLNLLVSTKHNKEEEATGSTLSLGGLYMAYPSLSIDNDDDVVHFSANGTCMGRKGSMEAVVSVDLRAKTLVGVAVHDTKRYIFFKPSFVASGISTDLKTEELHDRT</sequence>
<dbReference type="EMBL" id="RWGY01000004">
    <property type="protein sequence ID" value="TVU47532.1"/>
    <property type="molecule type" value="Genomic_DNA"/>
</dbReference>
<accession>A0A5J9WFM6</accession>
<feature type="non-terminal residue" evidence="2">
    <location>
        <position position="1"/>
    </location>
</feature>
<dbReference type="Pfam" id="PF07762">
    <property type="entry name" value="DUF1618"/>
    <property type="match status" value="1"/>
</dbReference>
<dbReference type="OrthoDB" id="603670at2759"/>
<proteinExistence type="predicted"/>
<comment type="caution">
    <text evidence="2">The sequence shown here is derived from an EMBL/GenBank/DDBJ whole genome shotgun (WGS) entry which is preliminary data.</text>
</comment>
<feature type="domain" description="DUF1618" evidence="1">
    <location>
        <begin position="218"/>
        <end position="383"/>
    </location>
</feature>
<dbReference type="InterPro" id="IPR011676">
    <property type="entry name" value="DUF1618"/>
</dbReference>